<dbReference type="PANTHER" id="PTHR11941:SF171">
    <property type="entry name" value="SD19268P"/>
    <property type="match status" value="1"/>
</dbReference>
<dbReference type="PANTHER" id="PTHR11941">
    <property type="entry name" value="ENOYL-COA HYDRATASE-RELATED"/>
    <property type="match status" value="1"/>
</dbReference>
<evidence type="ECO:0000313" key="5">
    <source>
        <dbReference type="RefSeq" id="XP_033461861.1"/>
    </source>
</evidence>
<proteinExistence type="inferred from homology"/>
<dbReference type="FunFam" id="1.10.12.10:FF:000001">
    <property type="entry name" value="Probable enoyl-CoA hydratase, mitochondrial"/>
    <property type="match status" value="1"/>
</dbReference>
<dbReference type="FunFam" id="3.90.226.10:FF:000058">
    <property type="entry name" value="Enoyl-CoA hydratase/isomerase family protein"/>
    <property type="match status" value="1"/>
</dbReference>
<keyword evidence="2" id="KW-0843">Virulence</keyword>
<organism evidence="5">
    <name type="scientific">Dissoconium aciculare CBS 342.82</name>
    <dbReference type="NCBI Taxonomy" id="1314786"/>
    <lineage>
        <taxon>Eukaryota</taxon>
        <taxon>Fungi</taxon>
        <taxon>Dikarya</taxon>
        <taxon>Ascomycota</taxon>
        <taxon>Pezizomycotina</taxon>
        <taxon>Dothideomycetes</taxon>
        <taxon>Dothideomycetidae</taxon>
        <taxon>Mycosphaerellales</taxon>
        <taxon>Dissoconiaceae</taxon>
        <taxon>Dissoconium</taxon>
    </lineage>
</organism>
<evidence type="ECO:0000256" key="1">
    <source>
        <dbReference type="ARBA" id="ARBA00005254"/>
    </source>
</evidence>
<evidence type="ECO:0000313" key="4">
    <source>
        <dbReference type="Proteomes" id="UP000504637"/>
    </source>
</evidence>
<dbReference type="Gene3D" id="3.90.226.10">
    <property type="entry name" value="2-enoyl-CoA Hydratase, Chain A, domain 1"/>
    <property type="match status" value="1"/>
</dbReference>
<keyword evidence="3" id="KW-0456">Lyase</keyword>
<sequence>MFSQAPRACQHGGRQWLKQQFTAYHQNRINNILTTTTAARRRTYATSLSSSIRISNVPAPHAGEITILSLNRPKARNAISQQLLGELREVVERLHADGVKSGIRAIVLASESDDAFCAGADLKERLTFTEEDTRAFLASLRGTFSRLSTLPVPTISAVSSTAFGGGLELALCTNFRVFASTAVVGLPETRLAIVPGAGGTYRLPALIGETRARDLILTGRRIGGPEAYFLGLCDRLVEVTEEDTKTPGLAREKVLDQAMQMAMDICAGGPLAVGAAMQAVNGWKTGEESENAAYDSILATEDRLEALKAFGEKRKPVFKGR</sequence>
<comment type="similarity">
    <text evidence="1">Belongs to the enoyl-CoA hydratase/isomerase family.</text>
</comment>
<dbReference type="InterPro" id="IPR029045">
    <property type="entry name" value="ClpP/crotonase-like_dom_sf"/>
</dbReference>
<dbReference type="AlphaFoldDB" id="A0A6J3M9V7"/>
<reference evidence="5" key="1">
    <citation type="submission" date="2020-01" db="EMBL/GenBank/DDBJ databases">
        <authorList>
            <consortium name="DOE Joint Genome Institute"/>
            <person name="Haridas S."/>
            <person name="Albert R."/>
            <person name="Binder M."/>
            <person name="Bloem J."/>
            <person name="Labutti K."/>
            <person name="Salamov A."/>
            <person name="Andreopoulos B."/>
            <person name="Baker S.E."/>
            <person name="Barry K."/>
            <person name="Bills G."/>
            <person name="Bluhm B.H."/>
            <person name="Cannon C."/>
            <person name="Castanera R."/>
            <person name="Culley D.E."/>
            <person name="Daum C."/>
            <person name="Ezra D."/>
            <person name="Gonzalez J.B."/>
            <person name="Henrissat B."/>
            <person name="Kuo A."/>
            <person name="Liang C."/>
            <person name="Lipzen A."/>
            <person name="Lutzoni F."/>
            <person name="Magnuson J."/>
            <person name="Mondo S."/>
            <person name="Nolan M."/>
            <person name="Ohm R."/>
            <person name="Pangilinan J."/>
            <person name="Park H.-J."/>
            <person name="Ramirez L."/>
            <person name="Alfaro M."/>
            <person name="Sun H."/>
            <person name="Tritt A."/>
            <person name="Yoshinaga Y."/>
            <person name="Zwiers L.-H."/>
            <person name="Turgeon B.G."/>
            <person name="Goodwin S.B."/>
            <person name="Spatafora J.W."/>
            <person name="Crous P.W."/>
            <person name="Grigoriev I.V."/>
        </authorList>
    </citation>
    <scope>NUCLEOTIDE SEQUENCE</scope>
    <source>
        <strain evidence="5">CBS 342.82</strain>
    </source>
</reference>
<dbReference type="RefSeq" id="XP_033461861.1">
    <property type="nucleotide sequence ID" value="XM_033602454.1"/>
</dbReference>
<evidence type="ECO:0000256" key="3">
    <source>
        <dbReference type="ARBA" id="ARBA00023239"/>
    </source>
</evidence>
<name>A0A6J3M9V7_9PEZI</name>
<dbReference type="CDD" id="cd06558">
    <property type="entry name" value="crotonase-like"/>
    <property type="match status" value="1"/>
</dbReference>
<dbReference type="GeneID" id="54360254"/>
<reference evidence="5" key="2">
    <citation type="submission" date="2020-04" db="EMBL/GenBank/DDBJ databases">
        <authorList>
            <consortium name="NCBI Genome Project"/>
        </authorList>
    </citation>
    <scope>NUCLEOTIDE SEQUENCE</scope>
    <source>
        <strain evidence="5">CBS 342.82</strain>
    </source>
</reference>
<dbReference type="GO" id="GO:0005739">
    <property type="term" value="C:mitochondrion"/>
    <property type="evidence" value="ECO:0007669"/>
    <property type="project" value="TreeGrafter"/>
</dbReference>
<gene>
    <name evidence="5" type="ORF">K489DRAFT_351773</name>
</gene>
<dbReference type="GO" id="GO:0006635">
    <property type="term" value="P:fatty acid beta-oxidation"/>
    <property type="evidence" value="ECO:0007669"/>
    <property type="project" value="TreeGrafter"/>
</dbReference>
<dbReference type="OrthoDB" id="410701at2759"/>
<dbReference type="Proteomes" id="UP000504637">
    <property type="component" value="Unplaced"/>
</dbReference>
<dbReference type="InterPro" id="IPR001753">
    <property type="entry name" value="Enoyl-CoA_hydra/iso"/>
</dbReference>
<accession>A0A6J3M9V7</accession>
<dbReference type="GO" id="GO:0016836">
    <property type="term" value="F:hydro-lyase activity"/>
    <property type="evidence" value="ECO:0007669"/>
    <property type="project" value="UniProtKB-ARBA"/>
</dbReference>
<dbReference type="Gene3D" id="1.10.12.10">
    <property type="entry name" value="Lyase 2-enoyl-coa Hydratase, Chain A, domain 2"/>
    <property type="match status" value="1"/>
</dbReference>
<keyword evidence="4" id="KW-1185">Reference proteome</keyword>
<protein>
    <submittedName>
        <fullName evidence="5">ClpP/crotonase</fullName>
    </submittedName>
</protein>
<dbReference type="SUPFAM" id="SSF52096">
    <property type="entry name" value="ClpP/crotonase"/>
    <property type="match status" value="1"/>
</dbReference>
<evidence type="ECO:0000256" key="2">
    <source>
        <dbReference type="ARBA" id="ARBA00023026"/>
    </source>
</evidence>
<reference evidence="5" key="3">
    <citation type="submission" date="2025-08" db="UniProtKB">
        <authorList>
            <consortium name="RefSeq"/>
        </authorList>
    </citation>
    <scope>IDENTIFICATION</scope>
    <source>
        <strain evidence="5">CBS 342.82</strain>
    </source>
</reference>
<dbReference type="InterPro" id="IPR014748">
    <property type="entry name" value="Enoyl-CoA_hydra_C"/>
</dbReference>
<dbReference type="Pfam" id="PF00378">
    <property type="entry name" value="ECH_1"/>
    <property type="match status" value="1"/>
</dbReference>